<keyword evidence="3" id="KW-1185">Reference proteome</keyword>
<dbReference type="Proteomes" id="UP001164746">
    <property type="component" value="Chromosome 17"/>
</dbReference>
<proteinExistence type="predicted"/>
<accession>A0ABY7GCK6</accession>
<evidence type="ECO:0000256" key="1">
    <source>
        <dbReference type="SAM" id="Phobius"/>
    </source>
</evidence>
<evidence type="ECO:0000313" key="3">
    <source>
        <dbReference type="Proteomes" id="UP001164746"/>
    </source>
</evidence>
<dbReference type="EMBL" id="CP111028">
    <property type="protein sequence ID" value="WAR30691.1"/>
    <property type="molecule type" value="Genomic_DNA"/>
</dbReference>
<dbReference type="PANTHER" id="PTHR31389:SF4">
    <property type="entry name" value="LD39211P"/>
    <property type="match status" value="1"/>
</dbReference>
<keyword evidence="1" id="KW-0472">Membrane</keyword>
<reference evidence="2" key="1">
    <citation type="submission" date="2022-11" db="EMBL/GenBank/DDBJ databases">
        <title>Centuries of genome instability and evolution in soft-shell clam transmissible cancer (bioRxiv).</title>
        <authorList>
            <person name="Hart S.F.M."/>
            <person name="Yonemitsu M.A."/>
            <person name="Giersch R.M."/>
            <person name="Beal B.F."/>
            <person name="Arriagada G."/>
            <person name="Davis B.W."/>
            <person name="Ostrander E.A."/>
            <person name="Goff S.P."/>
            <person name="Metzger M.J."/>
        </authorList>
    </citation>
    <scope>NUCLEOTIDE SEQUENCE</scope>
    <source>
        <strain evidence="2">MELC-2E11</strain>
        <tissue evidence="2">Siphon/mantle</tissue>
    </source>
</reference>
<gene>
    <name evidence="2" type="ORF">MAR_033233</name>
</gene>
<dbReference type="PANTHER" id="PTHR31389">
    <property type="entry name" value="LD39211P"/>
    <property type="match status" value="1"/>
</dbReference>
<feature type="transmembrane region" description="Helical" evidence="1">
    <location>
        <begin position="91"/>
        <end position="112"/>
    </location>
</feature>
<keyword evidence="1" id="KW-0812">Transmembrane</keyword>
<evidence type="ECO:0000313" key="2">
    <source>
        <dbReference type="EMBL" id="WAR30691.1"/>
    </source>
</evidence>
<keyword evidence="1" id="KW-1133">Transmembrane helix</keyword>
<sequence>MAQPGCSSVRKCSLAGGLEVRMRQTLEYVHWSMTGEWLRRKMFIGVDTLLMCVKGVEVYYIVCEGVEAYYIVCERVEAYYIVCEGELDGFLFLRVAIINSTLAVFLFTVYFLSIVDVASLCNETFNATFEDNLKVIQNYPHGKADDFMWKIGKNKSSPSEIRDLPVFVTAFDRAYYPQSQGLFYTLHRKFLSNPKYASQFKLIVYDMGMSIRQLKVLRRFPFEDFPEHVRQLRTYAFKPIIVQVNKANVALYCMTTLRVEYGFVWWVDSSVRFTESSADPAIRHARETGMFYTVSSSPREEIPLTLQTDVRTFEFLGEDRCKFRPFGETWATTVMFYFNEASKHVVKAWTICALNKDCMAPNGTEKKIICDMNVKQDGRCHRFDQSVLGILTRRLYHEQNQYPFDGTINDVYEIKRGDMPYTMTSIKQVFSTAMSVAPDI</sequence>
<organism evidence="2 3">
    <name type="scientific">Mya arenaria</name>
    <name type="common">Soft-shell clam</name>
    <dbReference type="NCBI Taxonomy" id="6604"/>
    <lineage>
        <taxon>Eukaryota</taxon>
        <taxon>Metazoa</taxon>
        <taxon>Spiralia</taxon>
        <taxon>Lophotrochozoa</taxon>
        <taxon>Mollusca</taxon>
        <taxon>Bivalvia</taxon>
        <taxon>Autobranchia</taxon>
        <taxon>Heteroconchia</taxon>
        <taxon>Euheterodonta</taxon>
        <taxon>Imparidentia</taxon>
        <taxon>Neoheterodontei</taxon>
        <taxon>Myida</taxon>
        <taxon>Myoidea</taxon>
        <taxon>Myidae</taxon>
        <taxon>Mya</taxon>
    </lineage>
</organism>
<name>A0ABY7GCK6_MYAAR</name>
<protein>
    <submittedName>
        <fullName evidence="2">Uncharacterized protein</fullName>
    </submittedName>
</protein>